<dbReference type="STRING" id="1121322.SAMN02745136_03250"/>
<dbReference type="AlphaFoldDB" id="A0A1M6UZV1"/>
<feature type="domain" description="SpoOB alpha-helical" evidence="6">
    <location>
        <begin position="140"/>
        <end position="191"/>
    </location>
</feature>
<keyword evidence="3 7" id="KW-0418">Kinase</keyword>
<dbReference type="PANTHER" id="PTHR40448">
    <property type="entry name" value="TWO-COMPONENT SENSOR HISTIDINE KINASE"/>
    <property type="match status" value="1"/>
</dbReference>
<evidence type="ECO:0000313" key="8">
    <source>
        <dbReference type="Proteomes" id="UP000184386"/>
    </source>
</evidence>
<dbReference type="InterPro" id="IPR039506">
    <property type="entry name" value="SPOB_a"/>
</dbReference>
<sequence length="338" mass="38756">MISVCLEVFPVVMMALFLFLRQLRNKKTLSSVPVITAGIWWGIAYLYSKGIASILTLVILELFSFEVHQVRNRKMSFLYHGLFFLVTAVITVNGLFIPGSRVFSEYTLLLLVFLTESSGYYLRKTYEESAVQFQNQLLTKQVNEVQNIYMTMRGWRHDYHNHLQTLKALLKVNQAEEARGYLDRLENDLDSINYLIESGNVNLDAILNSKLSLALKDEIEIHYKAEVPKDLTVSDIDLCVLIGNLIDNAVESCGKMAEQDGKKFIRLYVGVLKKQLYISVTNATNEVIRKLDEDYITTKRGNHGHGLKRINNIVEKYEGYINRKNEPGVFVTEIMLPL</sequence>
<feature type="domain" description="Sensor histidine kinase NatK-like C-terminal" evidence="5">
    <location>
        <begin position="236"/>
        <end position="337"/>
    </location>
</feature>
<dbReference type="GO" id="GO:0042802">
    <property type="term" value="F:identical protein binding"/>
    <property type="evidence" value="ECO:0007669"/>
    <property type="project" value="TreeGrafter"/>
</dbReference>
<evidence type="ECO:0000313" key="7">
    <source>
        <dbReference type="EMBL" id="SHK74586.1"/>
    </source>
</evidence>
<dbReference type="Pfam" id="PF14501">
    <property type="entry name" value="HATPase_c_5"/>
    <property type="match status" value="1"/>
</dbReference>
<gene>
    <name evidence="7" type="ORF">SAMN02745136_03250</name>
</gene>
<dbReference type="Gene3D" id="3.30.565.10">
    <property type="entry name" value="Histidine kinase-like ATPase, C-terminal domain"/>
    <property type="match status" value="1"/>
</dbReference>
<dbReference type="PANTHER" id="PTHR40448:SF1">
    <property type="entry name" value="TWO-COMPONENT SENSOR HISTIDINE KINASE"/>
    <property type="match status" value="1"/>
</dbReference>
<reference evidence="7 8" key="1">
    <citation type="submission" date="2016-11" db="EMBL/GenBank/DDBJ databases">
        <authorList>
            <person name="Jaros S."/>
            <person name="Januszkiewicz K."/>
            <person name="Wedrychowicz H."/>
        </authorList>
    </citation>
    <scope>NUCLEOTIDE SEQUENCE [LARGE SCALE GENOMIC DNA]</scope>
    <source>
        <strain evidence="7 8">DSM 15929</strain>
    </source>
</reference>
<dbReference type="GO" id="GO:0000155">
    <property type="term" value="F:phosphorelay sensor kinase activity"/>
    <property type="evidence" value="ECO:0007669"/>
    <property type="project" value="InterPro"/>
</dbReference>
<keyword evidence="2" id="KW-0808">Transferase</keyword>
<evidence type="ECO:0000256" key="4">
    <source>
        <dbReference type="SAM" id="Phobius"/>
    </source>
</evidence>
<accession>A0A1M6UZV1</accession>
<dbReference type="InterPro" id="IPR036890">
    <property type="entry name" value="HATPase_C_sf"/>
</dbReference>
<dbReference type="SUPFAM" id="SSF55890">
    <property type="entry name" value="Sporulation response regulatory protein Spo0B"/>
    <property type="match status" value="1"/>
</dbReference>
<dbReference type="Gene3D" id="1.10.287.130">
    <property type="match status" value="1"/>
</dbReference>
<evidence type="ECO:0000256" key="3">
    <source>
        <dbReference type="ARBA" id="ARBA00022777"/>
    </source>
</evidence>
<dbReference type="InterPro" id="IPR016120">
    <property type="entry name" value="Sig_transdc_His_kin_SpoOB"/>
</dbReference>
<evidence type="ECO:0000256" key="2">
    <source>
        <dbReference type="ARBA" id="ARBA00022679"/>
    </source>
</evidence>
<dbReference type="SUPFAM" id="SSF55874">
    <property type="entry name" value="ATPase domain of HSP90 chaperone/DNA topoisomerase II/histidine kinase"/>
    <property type="match status" value="1"/>
</dbReference>
<name>A0A1M6UZV1_9FIRM</name>
<evidence type="ECO:0000259" key="6">
    <source>
        <dbReference type="Pfam" id="PF14689"/>
    </source>
</evidence>
<evidence type="ECO:0000256" key="1">
    <source>
        <dbReference type="ARBA" id="ARBA00022553"/>
    </source>
</evidence>
<dbReference type="CDD" id="cd16935">
    <property type="entry name" value="HATPase_AgrC-ComD-like"/>
    <property type="match status" value="1"/>
</dbReference>
<organism evidence="7 8">
    <name type="scientific">Anaerocolumna jejuensis DSM 15929</name>
    <dbReference type="NCBI Taxonomy" id="1121322"/>
    <lineage>
        <taxon>Bacteria</taxon>
        <taxon>Bacillati</taxon>
        <taxon>Bacillota</taxon>
        <taxon>Clostridia</taxon>
        <taxon>Lachnospirales</taxon>
        <taxon>Lachnospiraceae</taxon>
        <taxon>Anaerocolumna</taxon>
    </lineage>
</organism>
<keyword evidence="4" id="KW-1133">Transmembrane helix</keyword>
<dbReference type="Pfam" id="PF14689">
    <property type="entry name" value="SPOB_a"/>
    <property type="match status" value="1"/>
</dbReference>
<evidence type="ECO:0000259" key="5">
    <source>
        <dbReference type="Pfam" id="PF14501"/>
    </source>
</evidence>
<keyword evidence="1" id="KW-0597">Phosphoprotein</keyword>
<feature type="transmembrane region" description="Helical" evidence="4">
    <location>
        <begin position="77"/>
        <end position="97"/>
    </location>
</feature>
<dbReference type="EMBL" id="FRAC01000016">
    <property type="protein sequence ID" value="SHK74586.1"/>
    <property type="molecule type" value="Genomic_DNA"/>
</dbReference>
<keyword evidence="4" id="KW-0472">Membrane</keyword>
<protein>
    <submittedName>
        <fullName evidence="7">Sensor_kinase_SpoOB-type, alpha-helical domain</fullName>
    </submittedName>
</protein>
<keyword evidence="4" id="KW-0812">Transmembrane</keyword>
<dbReference type="Proteomes" id="UP000184386">
    <property type="component" value="Unassembled WGS sequence"/>
</dbReference>
<feature type="transmembrane region" description="Helical" evidence="4">
    <location>
        <begin position="43"/>
        <end position="65"/>
    </location>
</feature>
<keyword evidence="8" id="KW-1185">Reference proteome</keyword>
<feature type="transmembrane region" description="Helical" evidence="4">
    <location>
        <begin position="5"/>
        <end position="23"/>
    </location>
</feature>
<proteinExistence type="predicted"/>
<dbReference type="RefSeq" id="WP_242962532.1">
    <property type="nucleotide sequence ID" value="NZ_FRAC01000016.1"/>
</dbReference>
<dbReference type="InterPro" id="IPR032834">
    <property type="entry name" value="NatK-like_C"/>
</dbReference>